<name>A0A517YBS4_9BACT</name>
<protein>
    <recommendedName>
        <fullName evidence="1">LarA-like N-terminal domain-containing protein</fullName>
    </recommendedName>
</protein>
<reference evidence="2 3" key="1">
    <citation type="submission" date="2019-02" db="EMBL/GenBank/DDBJ databases">
        <title>Deep-cultivation of Planctomycetes and their phenomic and genomic characterization uncovers novel biology.</title>
        <authorList>
            <person name="Wiegand S."/>
            <person name="Jogler M."/>
            <person name="Boedeker C."/>
            <person name="Pinto D."/>
            <person name="Vollmers J."/>
            <person name="Rivas-Marin E."/>
            <person name="Kohn T."/>
            <person name="Peeters S.H."/>
            <person name="Heuer A."/>
            <person name="Rast P."/>
            <person name="Oberbeckmann S."/>
            <person name="Bunk B."/>
            <person name="Jeske O."/>
            <person name="Meyerdierks A."/>
            <person name="Storesund J.E."/>
            <person name="Kallscheuer N."/>
            <person name="Luecker S."/>
            <person name="Lage O.M."/>
            <person name="Pohl T."/>
            <person name="Merkel B.J."/>
            <person name="Hornburger P."/>
            <person name="Mueller R.-W."/>
            <person name="Bruemmer F."/>
            <person name="Labrenz M."/>
            <person name="Spormann A.M."/>
            <person name="Op den Camp H."/>
            <person name="Overmann J."/>
            <person name="Amann R."/>
            <person name="Jetten M.S.M."/>
            <person name="Mascher T."/>
            <person name="Medema M.H."/>
            <person name="Devos D.P."/>
            <person name="Kaster A.-K."/>
            <person name="Ovreas L."/>
            <person name="Rohde M."/>
            <person name="Galperin M.Y."/>
            <person name="Jogler C."/>
        </authorList>
    </citation>
    <scope>NUCLEOTIDE SEQUENCE [LARGE SCALE GENOMIC DNA]</scope>
    <source>
        <strain evidence="2 3">ETA_A8</strain>
    </source>
</reference>
<organism evidence="2 3">
    <name type="scientific">Anatilimnocola aggregata</name>
    <dbReference type="NCBI Taxonomy" id="2528021"/>
    <lineage>
        <taxon>Bacteria</taxon>
        <taxon>Pseudomonadati</taxon>
        <taxon>Planctomycetota</taxon>
        <taxon>Planctomycetia</taxon>
        <taxon>Pirellulales</taxon>
        <taxon>Pirellulaceae</taxon>
        <taxon>Anatilimnocola</taxon>
    </lineage>
</organism>
<proteinExistence type="predicted"/>
<dbReference type="Pfam" id="PF09861">
    <property type="entry name" value="Lar_N"/>
    <property type="match status" value="1"/>
</dbReference>
<dbReference type="RefSeq" id="WP_145088757.1">
    <property type="nucleotide sequence ID" value="NZ_CP036274.1"/>
</dbReference>
<dbReference type="KEGG" id="aagg:ETAA8_27870"/>
<evidence type="ECO:0000313" key="3">
    <source>
        <dbReference type="Proteomes" id="UP000315017"/>
    </source>
</evidence>
<keyword evidence="3" id="KW-1185">Reference proteome</keyword>
<feature type="domain" description="LarA-like N-terminal" evidence="1">
    <location>
        <begin position="18"/>
        <end position="182"/>
    </location>
</feature>
<dbReference type="Gene3D" id="3.40.50.11440">
    <property type="match status" value="1"/>
</dbReference>
<evidence type="ECO:0000313" key="2">
    <source>
        <dbReference type="EMBL" id="QDU27698.1"/>
    </source>
</evidence>
<dbReference type="EMBL" id="CP036274">
    <property type="protein sequence ID" value="QDU27698.1"/>
    <property type="molecule type" value="Genomic_DNA"/>
</dbReference>
<dbReference type="OrthoDB" id="9788398at2"/>
<accession>A0A517YBS4</accession>
<dbReference type="Proteomes" id="UP000315017">
    <property type="component" value="Chromosome"/>
</dbReference>
<dbReference type="InterPro" id="IPR018657">
    <property type="entry name" value="LarA-like_N"/>
</dbReference>
<dbReference type="AlphaFoldDB" id="A0A517YBS4"/>
<dbReference type="GO" id="GO:0050043">
    <property type="term" value="F:lactate racemase activity"/>
    <property type="evidence" value="ECO:0007669"/>
    <property type="project" value="InterPro"/>
</dbReference>
<gene>
    <name evidence="2" type="ORF">ETAA8_27870</name>
</gene>
<sequence>MSAYPAIFRVRQKFDSQTVEDIPTTVENELARLELGTKIQPGQTVAITAGSRGIANIAKIIHAVVRHFQKIGAQPFIVPAMGSHGGGTAAGQRELIEGYGMTEQAMGCPIRASMETVIVCQAEEGFPVHFDKFAYGADHVCVVGRVKPHTGFVGDIESGLMKMMLIGLGKHEGAKIYHRAIMNYSFGQIVRSVAREVLSKCRVVAGLGIVENAYDQTALLKAVAPHEFEDREKELLVLAKQWIPRLPFNMAQILLVDQIGKNISGAGMDTNVIGRKYNDHVAMEHEWPKVKRICIRDLTNATHGNGTGIGMSEFCRTRVIDKLDVKITRINCLTGGHPTAAMLPLDYPTDQEMLDIAMPTIGLIEPERIALQWIHNTLEVAEVECSSVYWNEAKSRPDLTILTDPRPLPFDEHGNLPDRV</sequence>
<evidence type="ECO:0000259" key="1">
    <source>
        <dbReference type="Pfam" id="PF09861"/>
    </source>
</evidence>